<evidence type="ECO:0000313" key="3">
    <source>
        <dbReference type="Proteomes" id="UP001152523"/>
    </source>
</evidence>
<dbReference type="AlphaFoldDB" id="A0AAV0ELW6"/>
<sequence>MVWGPPDCTVPLFPAKLGTCIFASDFRWTGRSMEVIFLKWHDTVLYYVGQKKDRAKAGPTRNSPKRSKENTNPGILPYLYANPPLPAQEGFLFSHFSPVLLFDVIGDDW</sequence>
<accession>A0AAV0ELW6</accession>
<comment type="caution">
    <text evidence="2">The sequence shown here is derived from an EMBL/GenBank/DDBJ whole genome shotgun (WGS) entry which is preliminary data.</text>
</comment>
<feature type="region of interest" description="Disordered" evidence="1">
    <location>
        <begin position="53"/>
        <end position="72"/>
    </location>
</feature>
<organism evidence="2 3">
    <name type="scientific">Cuscuta epithymum</name>
    <dbReference type="NCBI Taxonomy" id="186058"/>
    <lineage>
        <taxon>Eukaryota</taxon>
        <taxon>Viridiplantae</taxon>
        <taxon>Streptophyta</taxon>
        <taxon>Embryophyta</taxon>
        <taxon>Tracheophyta</taxon>
        <taxon>Spermatophyta</taxon>
        <taxon>Magnoliopsida</taxon>
        <taxon>eudicotyledons</taxon>
        <taxon>Gunneridae</taxon>
        <taxon>Pentapetalae</taxon>
        <taxon>asterids</taxon>
        <taxon>lamiids</taxon>
        <taxon>Solanales</taxon>
        <taxon>Convolvulaceae</taxon>
        <taxon>Cuscuteae</taxon>
        <taxon>Cuscuta</taxon>
        <taxon>Cuscuta subgen. Cuscuta</taxon>
    </lineage>
</organism>
<dbReference type="EMBL" id="CAMAPF010000935">
    <property type="protein sequence ID" value="CAH9125189.1"/>
    <property type="molecule type" value="Genomic_DNA"/>
</dbReference>
<evidence type="ECO:0000256" key="1">
    <source>
        <dbReference type="SAM" id="MobiDB-lite"/>
    </source>
</evidence>
<proteinExistence type="predicted"/>
<name>A0AAV0ELW6_9ASTE</name>
<evidence type="ECO:0000313" key="2">
    <source>
        <dbReference type="EMBL" id="CAH9125189.1"/>
    </source>
</evidence>
<reference evidence="2" key="1">
    <citation type="submission" date="2022-07" db="EMBL/GenBank/DDBJ databases">
        <authorList>
            <person name="Macas J."/>
            <person name="Novak P."/>
            <person name="Neumann P."/>
        </authorList>
    </citation>
    <scope>NUCLEOTIDE SEQUENCE</scope>
</reference>
<dbReference type="Proteomes" id="UP001152523">
    <property type="component" value="Unassembled WGS sequence"/>
</dbReference>
<gene>
    <name evidence="2" type="ORF">CEPIT_LOCUS26560</name>
</gene>
<protein>
    <submittedName>
        <fullName evidence="2">Uncharacterized protein</fullName>
    </submittedName>
</protein>
<keyword evidence="3" id="KW-1185">Reference proteome</keyword>